<accession>A0ABW4EPY2</accession>
<dbReference type="GO" id="GO:0016787">
    <property type="term" value="F:hydrolase activity"/>
    <property type="evidence" value="ECO:0007669"/>
    <property type="project" value="UniProtKB-KW"/>
</dbReference>
<name>A0ABW4EPY2_9PSEU</name>
<dbReference type="InterPro" id="IPR050471">
    <property type="entry name" value="AB_hydrolase"/>
</dbReference>
<reference evidence="3" key="1">
    <citation type="journal article" date="2019" name="Int. J. Syst. Evol. Microbiol.">
        <title>The Global Catalogue of Microorganisms (GCM) 10K type strain sequencing project: providing services to taxonomists for standard genome sequencing and annotation.</title>
        <authorList>
            <consortium name="The Broad Institute Genomics Platform"/>
            <consortium name="The Broad Institute Genome Sequencing Center for Infectious Disease"/>
            <person name="Wu L."/>
            <person name="Ma J."/>
        </authorList>
    </citation>
    <scope>NUCLEOTIDE SEQUENCE [LARGE SCALE GENOMIC DNA]</scope>
    <source>
        <strain evidence="3">CCM 7043</strain>
    </source>
</reference>
<dbReference type="PANTHER" id="PTHR43433:SF5">
    <property type="entry name" value="AB HYDROLASE-1 DOMAIN-CONTAINING PROTEIN"/>
    <property type="match status" value="1"/>
</dbReference>
<dbReference type="RefSeq" id="WP_344724857.1">
    <property type="nucleotide sequence ID" value="NZ_BAAAUS010000027.1"/>
</dbReference>
<evidence type="ECO:0000313" key="2">
    <source>
        <dbReference type="EMBL" id="MFD1516114.1"/>
    </source>
</evidence>
<gene>
    <name evidence="2" type="ORF">ACFSJD_01360</name>
</gene>
<sequence length="249" mass="27141">MARHSDGSSLLFLHPVGLDRRCIEWLDLPPVRAVTMPGHGERERARLGLTLADMADEIVGHSTGPLDVVGASLGGMVAMHLALAHPDRVRSLVLACTTPRGDSAVMNDRADATEDKGSAGMLEDTLTRWFTPAALEADRDTPYMAYARERLLAMDPGALADTWRAIGTHDVLERLGEIRVPTTCIAGMRDLSTPIDVMRDLAARVPDARLVEMDAPHMAFLERPREFSVAVLEHLAWAGEHTPTEGALR</sequence>
<dbReference type="SUPFAM" id="SSF53474">
    <property type="entry name" value="alpha/beta-Hydrolases"/>
    <property type="match status" value="1"/>
</dbReference>
<keyword evidence="3" id="KW-1185">Reference proteome</keyword>
<dbReference type="InterPro" id="IPR029058">
    <property type="entry name" value="AB_hydrolase_fold"/>
</dbReference>
<evidence type="ECO:0000259" key="1">
    <source>
        <dbReference type="Pfam" id="PF00561"/>
    </source>
</evidence>
<keyword evidence="2" id="KW-0378">Hydrolase</keyword>
<dbReference type="Gene3D" id="3.40.50.1820">
    <property type="entry name" value="alpha/beta hydrolase"/>
    <property type="match status" value="1"/>
</dbReference>
<evidence type="ECO:0000313" key="3">
    <source>
        <dbReference type="Proteomes" id="UP001597114"/>
    </source>
</evidence>
<protein>
    <submittedName>
        <fullName evidence="2">Alpha/beta fold hydrolase</fullName>
    </submittedName>
</protein>
<dbReference type="InterPro" id="IPR000073">
    <property type="entry name" value="AB_hydrolase_1"/>
</dbReference>
<dbReference type="EMBL" id="JBHUCO010000001">
    <property type="protein sequence ID" value="MFD1516114.1"/>
    <property type="molecule type" value="Genomic_DNA"/>
</dbReference>
<dbReference type="PANTHER" id="PTHR43433">
    <property type="entry name" value="HYDROLASE, ALPHA/BETA FOLD FAMILY PROTEIN"/>
    <property type="match status" value="1"/>
</dbReference>
<dbReference type="Proteomes" id="UP001597114">
    <property type="component" value="Unassembled WGS sequence"/>
</dbReference>
<comment type="caution">
    <text evidence="2">The sequence shown here is derived from an EMBL/GenBank/DDBJ whole genome shotgun (WGS) entry which is preliminary data.</text>
</comment>
<dbReference type="Pfam" id="PF00561">
    <property type="entry name" value="Abhydrolase_1"/>
    <property type="match status" value="1"/>
</dbReference>
<organism evidence="2 3">
    <name type="scientific">Pseudonocardia yunnanensis</name>
    <dbReference type="NCBI Taxonomy" id="58107"/>
    <lineage>
        <taxon>Bacteria</taxon>
        <taxon>Bacillati</taxon>
        <taxon>Actinomycetota</taxon>
        <taxon>Actinomycetes</taxon>
        <taxon>Pseudonocardiales</taxon>
        <taxon>Pseudonocardiaceae</taxon>
        <taxon>Pseudonocardia</taxon>
    </lineage>
</organism>
<proteinExistence type="predicted"/>
<dbReference type="PRINTS" id="PR00111">
    <property type="entry name" value="ABHYDROLASE"/>
</dbReference>
<feature type="domain" description="AB hydrolase-1" evidence="1">
    <location>
        <begin position="64"/>
        <end position="224"/>
    </location>
</feature>